<evidence type="ECO:0000256" key="5">
    <source>
        <dbReference type="ARBA" id="ARBA00022801"/>
    </source>
</evidence>
<evidence type="ECO:0000256" key="3">
    <source>
        <dbReference type="ARBA" id="ARBA00005582"/>
    </source>
</evidence>
<keyword evidence="5" id="KW-0378">Hydrolase</keyword>
<dbReference type="EnsemblMetazoa" id="XM_030973992">
    <property type="protein sequence ID" value="XP_030829852"/>
    <property type="gene ID" value="LOC756379"/>
</dbReference>
<sequence>MASAMKYWKEAATLIIAARSKTPISNYIGGKKFSFDYQNLMLQRNAKAGFFPSAQVFPGGQIDKSDFSPEWLDIFKKYGNIHRTEDFGRLVNIQGIRPPLLLQDHQSPLPIDVAYRICAIRETFEECGILLLRKSRDTISNPDTVTLGKCAATDNADLSHWRERVHDDASSFLSLCQEVGSVPDIWSLAEWSNWLTPSDMTQRRYDTIFYIACLDQLPEALEDTTEIVQTKWVTPLESLQLFSNAKTFLPPPQVYEFRRLLRFECFDQLYEFSRSRAFKGTERYLPVRCNIEDAVLSILPGDAYYPAHPKDESDKDYRLRFEETVEDSMNTQMATNRFVFRTVTDYDLLNSFVQPTGQVSPVTHHIPPNEDMESDSKL</sequence>
<comment type="similarity">
    <text evidence="3">Belongs to the Nudix hydrolase family.</text>
</comment>
<keyword evidence="7" id="KW-0464">Manganese</keyword>
<dbReference type="OrthoDB" id="1695362at2759"/>
<keyword evidence="11" id="KW-1185">Reference proteome</keyword>
<dbReference type="FunCoup" id="A0A7M7N1T6">
    <property type="interactions" value="129"/>
</dbReference>
<evidence type="ECO:0000259" key="9">
    <source>
        <dbReference type="PROSITE" id="PS51462"/>
    </source>
</evidence>
<dbReference type="OMA" id="GFMPSAH"/>
<dbReference type="AlphaFoldDB" id="A0A7M7N1T6"/>
<accession>A0A7M7N1T6</accession>
<dbReference type="SUPFAM" id="SSF55811">
    <property type="entry name" value="Nudix"/>
    <property type="match status" value="1"/>
</dbReference>
<protein>
    <recommendedName>
        <fullName evidence="9">Nudix hydrolase domain-containing protein</fullName>
    </recommendedName>
</protein>
<evidence type="ECO:0000313" key="10">
    <source>
        <dbReference type="EnsemblMetazoa" id="XP_030829852"/>
    </source>
</evidence>
<dbReference type="InParanoid" id="A0A7M7N1T6"/>
<name>A0A7M7N1T6_STRPU</name>
<evidence type="ECO:0000256" key="7">
    <source>
        <dbReference type="ARBA" id="ARBA00023211"/>
    </source>
</evidence>
<comment type="cofactor">
    <cofactor evidence="1">
        <name>Mn(2+)</name>
        <dbReference type="ChEBI" id="CHEBI:29035"/>
    </cofactor>
</comment>
<dbReference type="GeneID" id="756379"/>
<evidence type="ECO:0000256" key="6">
    <source>
        <dbReference type="ARBA" id="ARBA00022842"/>
    </source>
</evidence>
<dbReference type="KEGG" id="spu:756379"/>
<evidence type="ECO:0000256" key="1">
    <source>
        <dbReference type="ARBA" id="ARBA00001936"/>
    </source>
</evidence>
<evidence type="ECO:0000256" key="4">
    <source>
        <dbReference type="ARBA" id="ARBA00022723"/>
    </source>
</evidence>
<dbReference type="GO" id="GO:0016818">
    <property type="term" value="F:hydrolase activity, acting on acid anhydrides, in phosphorus-containing anhydrides"/>
    <property type="evidence" value="ECO:0007669"/>
    <property type="project" value="InterPro"/>
</dbReference>
<dbReference type="PANTHER" id="PTHR12318:SF0">
    <property type="entry name" value="ACYL-COENZYME A DIPHOSPHATASE NUDT19"/>
    <property type="match status" value="1"/>
</dbReference>
<dbReference type="RefSeq" id="XP_030829852.1">
    <property type="nucleotide sequence ID" value="XM_030973992.1"/>
</dbReference>
<proteinExistence type="inferred from homology"/>
<dbReference type="InterPro" id="IPR039121">
    <property type="entry name" value="NUDT19"/>
</dbReference>
<reference evidence="11" key="1">
    <citation type="submission" date="2015-02" db="EMBL/GenBank/DDBJ databases">
        <title>Genome sequencing for Strongylocentrotus purpuratus.</title>
        <authorList>
            <person name="Murali S."/>
            <person name="Liu Y."/>
            <person name="Vee V."/>
            <person name="English A."/>
            <person name="Wang M."/>
            <person name="Skinner E."/>
            <person name="Han Y."/>
            <person name="Muzny D.M."/>
            <person name="Worley K.C."/>
            <person name="Gibbs R.A."/>
        </authorList>
    </citation>
    <scope>NUCLEOTIDE SEQUENCE</scope>
</reference>
<evidence type="ECO:0000313" key="11">
    <source>
        <dbReference type="Proteomes" id="UP000007110"/>
    </source>
</evidence>
<feature type="domain" description="Nudix hydrolase" evidence="9">
    <location>
        <begin position="7"/>
        <end position="255"/>
    </location>
</feature>
<evidence type="ECO:0000256" key="8">
    <source>
        <dbReference type="SAM" id="MobiDB-lite"/>
    </source>
</evidence>
<dbReference type="CDD" id="cd18870">
    <property type="entry name" value="NUDIX_AcylCoAdiphos_Nudt19"/>
    <property type="match status" value="1"/>
</dbReference>
<dbReference type="PANTHER" id="PTHR12318">
    <property type="entry name" value="TESTOSTERONE-REGULATED PROTEIN RP2"/>
    <property type="match status" value="1"/>
</dbReference>
<reference evidence="10" key="2">
    <citation type="submission" date="2021-01" db="UniProtKB">
        <authorList>
            <consortium name="EnsemblMetazoa"/>
        </authorList>
    </citation>
    <scope>IDENTIFICATION</scope>
</reference>
<dbReference type="InterPro" id="IPR015797">
    <property type="entry name" value="NUDIX_hydrolase-like_dom_sf"/>
</dbReference>
<dbReference type="Gene3D" id="3.90.79.10">
    <property type="entry name" value="Nucleoside Triphosphate Pyrophosphohydrolase"/>
    <property type="match status" value="1"/>
</dbReference>
<feature type="region of interest" description="Disordered" evidence="8">
    <location>
        <begin position="359"/>
        <end position="378"/>
    </location>
</feature>
<dbReference type="PROSITE" id="PS51462">
    <property type="entry name" value="NUDIX"/>
    <property type="match status" value="1"/>
</dbReference>
<evidence type="ECO:0000256" key="2">
    <source>
        <dbReference type="ARBA" id="ARBA00001946"/>
    </source>
</evidence>
<dbReference type="CTD" id="390916"/>
<organism evidence="10 11">
    <name type="scientific">Strongylocentrotus purpuratus</name>
    <name type="common">Purple sea urchin</name>
    <dbReference type="NCBI Taxonomy" id="7668"/>
    <lineage>
        <taxon>Eukaryota</taxon>
        <taxon>Metazoa</taxon>
        <taxon>Echinodermata</taxon>
        <taxon>Eleutherozoa</taxon>
        <taxon>Echinozoa</taxon>
        <taxon>Echinoidea</taxon>
        <taxon>Euechinoidea</taxon>
        <taxon>Echinacea</taxon>
        <taxon>Camarodonta</taxon>
        <taxon>Echinidea</taxon>
        <taxon>Strongylocentrotidae</taxon>
        <taxon>Strongylocentrotus</taxon>
    </lineage>
</organism>
<dbReference type="Proteomes" id="UP000007110">
    <property type="component" value="Unassembled WGS sequence"/>
</dbReference>
<dbReference type="GO" id="GO:0046872">
    <property type="term" value="F:metal ion binding"/>
    <property type="evidence" value="ECO:0007669"/>
    <property type="project" value="UniProtKB-KW"/>
</dbReference>
<keyword evidence="6" id="KW-0460">Magnesium</keyword>
<dbReference type="InterPro" id="IPR000086">
    <property type="entry name" value="NUDIX_hydrolase_dom"/>
</dbReference>
<comment type="cofactor">
    <cofactor evidence="2">
        <name>Mg(2+)</name>
        <dbReference type="ChEBI" id="CHEBI:18420"/>
    </cofactor>
</comment>
<keyword evidence="4" id="KW-0479">Metal-binding</keyword>